<dbReference type="EMBL" id="LAZR01015398">
    <property type="protein sequence ID" value="KKM13356.1"/>
    <property type="molecule type" value="Genomic_DNA"/>
</dbReference>
<evidence type="ECO:0000313" key="1">
    <source>
        <dbReference type="EMBL" id="KKM13356.1"/>
    </source>
</evidence>
<protein>
    <submittedName>
        <fullName evidence="1">Uncharacterized protein</fullName>
    </submittedName>
</protein>
<accession>A0A0F9HDA0</accession>
<sequence>MYLRQLNNGKDINGVSNSRIMAGIKEGLKNAFLSMLPSGLSSCYSVLEPFAVKNLT</sequence>
<dbReference type="AlphaFoldDB" id="A0A0F9HDA0"/>
<comment type="caution">
    <text evidence="1">The sequence shown here is derived from an EMBL/GenBank/DDBJ whole genome shotgun (WGS) entry which is preliminary data.</text>
</comment>
<gene>
    <name evidence="1" type="ORF">LCGC14_1717050</name>
</gene>
<name>A0A0F9HDA0_9ZZZZ</name>
<organism evidence="1">
    <name type="scientific">marine sediment metagenome</name>
    <dbReference type="NCBI Taxonomy" id="412755"/>
    <lineage>
        <taxon>unclassified sequences</taxon>
        <taxon>metagenomes</taxon>
        <taxon>ecological metagenomes</taxon>
    </lineage>
</organism>
<proteinExistence type="predicted"/>
<reference evidence="1" key="1">
    <citation type="journal article" date="2015" name="Nature">
        <title>Complex archaea that bridge the gap between prokaryotes and eukaryotes.</title>
        <authorList>
            <person name="Spang A."/>
            <person name="Saw J.H."/>
            <person name="Jorgensen S.L."/>
            <person name="Zaremba-Niedzwiedzka K."/>
            <person name="Martijn J."/>
            <person name="Lind A.E."/>
            <person name="van Eijk R."/>
            <person name="Schleper C."/>
            <person name="Guy L."/>
            <person name="Ettema T.J."/>
        </authorList>
    </citation>
    <scope>NUCLEOTIDE SEQUENCE</scope>
</reference>